<dbReference type="GO" id="GO:0005886">
    <property type="term" value="C:plasma membrane"/>
    <property type="evidence" value="ECO:0007669"/>
    <property type="project" value="TreeGrafter"/>
</dbReference>
<dbReference type="KEGG" id="ppd:Ppro_2878"/>
<dbReference type="Pfam" id="PF06564">
    <property type="entry name" value="CBP_BcsQ"/>
    <property type="match status" value="1"/>
</dbReference>
<keyword evidence="1" id="KW-0547">Nucleotide-binding</keyword>
<dbReference type="Gene3D" id="3.40.50.300">
    <property type="entry name" value="P-loop containing nucleotide triphosphate hydrolases"/>
    <property type="match status" value="1"/>
</dbReference>
<organism evidence="3 4">
    <name type="scientific">Pelobacter propionicus (strain DSM 2379 / NBRC 103807 / OttBd1)</name>
    <dbReference type="NCBI Taxonomy" id="338966"/>
    <lineage>
        <taxon>Bacteria</taxon>
        <taxon>Pseudomonadati</taxon>
        <taxon>Thermodesulfobacteriota</taxon>
        <taxon>Desulfuromonadia</taxon>
        <taxon>Desulfuromonadales</taxon>
        <taxon>Desulfuromonadaceae</taxon>
        <taxon>Pelobacter</taxon>
    </lineage>
</organism>
<dbReference type="AlphaFoldDB" id="A1AT05"/>
<dbReference type="InterPro" id="IPR017746">
    <property type="entry name" value="Cellulose_synthase_operon_BcsQ"/>
</dbReference>
<keyword evidence="4" id="KW-1185">Reference proteome</keyword>
<reference evidence="3 4" key="1">
    <citation type="submission" date="2006-10" db="EMBL/GenBank/DDBJ databases">
        <title>Complete sequence of chromosome of Pelobacter propionicus DSM 2379.</title>
        <authorList>
            <consortium name="US DOE Joint Genome Institute"/>
            <person name="Copeland A."/>
            <person name="Lucas S."/>
            <person name="Lapidus A."/>
            <person name="Barry K."/>
            <person name="Detter J.C."/>
            <person name="Glavina del Rio T."/>
            <person name="Hammon N."/>
            <person name="Israni S."/>
            <person name="Dalin E."/>
            <person name="Tice H."/>
            <person name="Pitluck S."/>
            <person name="Saunders E."/>
            <person name="Brettin T."/>
            <person name="Bruce D."/>
            <person name="Han C."/>
            <person name="Tapia R."/>
            <person name="Schmutz J."/>
            <person name="Larimer F."/>
            <person name="Land M."/>
            <person name="Hauser L."/>
            <person name="Kyrpides N."/>
            <person name="Kim E."/>
            <person name="Lovley D."/>
            <person name="Richardson P."/>
        </authorList>
    </citation>
    <scope>NUCLEOTIDE SEQUENCE [LARGE SCALE GENOMIC DNA]</scope>
    <source>
        <strain evidence="4">DSM 2379 / NBRC 103807 / OttBd1</strain>
    </source>
</reference>
<dbReference type="CDD" id="cd05387">
    <property type="entry name" value="BY-kinase"/>
    <property type="match status" value="1"/>
</dbReference>
<dbReference type="SUPFAM" id="SSF52540">
    <property type="entry name" value="P-loop containing nucleoside triphosphate hydrolases"/>
    <property type="match status" value="1"/>
</dbReference>
<accession>A1AT05</accession>
<dbReference type="PANTHER" id="PTHR32309:SF13">
    <property type="entry name" value="FERRIC ENTEROBACTIN TRANSPORT PROTEIN FEPE"/>
    <property type="match status" value="1"/>
</dbReference>
<dbReference type="InterPro" id="IPR005702">
    <property type="entry name" value="Wzc-like_C"/>
</dbReference>
<proteinExistence type="predicted"/>
<evidence type="ECO:0000313" key="3">
    <source>
        <dbReference type="EMBL" id="ABL00476.1"/>
    </source>
</evidence>
<dbReference type="InterPro" id="IPR050445">
    <property type="entry name" value="Bact_polysacc_biosynth/exp"/>
</dbReference>
<dbReference type="eggNOG" id="COG0489">
    <property type="taxonomic scope" value="Bacteria"/>
</dbReference>
<dbReference type="OrthoDB" id="9812433at2"/>
<protein>
    <submittedName>
        <fullName evidence="3">ATPases involved in chromosome partitioning-like protein</fullName>
    </submittedName>
</protein>
<evidence type="ECO:0000256" key="1">
    <source>
        <dbReference type="ARBA" id="ARBA00022741"/>
    </source>
</evidence>
<dbReference type="InterPro" id="IPR027417">
    <property type="entry name" value="P-loop_NTPase"/>
</dbReference>
<gene>
    <name evidence="3" type="ordered locus">Ppro_2878</name>
</gene>
<keyword evidence="2" id="KW-0067">ATP-binding</keyword>
<dbReference type="Proteomes" id="UP000006732">
    <property type="component" value="Chromosome"/>
</dbReference>
<evidence type="ECO:0000313" key="4">
    <source>
        <dbReference type="Proteomes" id="UP000006732"/>
    </source>
</evidence>
<evidence type="ECO:0000256" key="2">
    <source>
        <dbReference type="ARBA" id="ARBA00022840"/>
    </source>
</evidence>
<dbReference type="HOGENOM" id="CLU_052027_2_3_7"/>
<dbReference type="STRING" id="338966.Ppro_2878"/>
<dbReference type="PANTHER" id="PTHR32309">
    <property type="entry name" value="TYROSINE-PROTEIN KINASE"/>
    <property type="match status" value="1"/>
</dbReference>
<dbReference type="GO" id="GO:0004713">
    <property type="term" value="F:protein tyrosine kinase activity"/>
    <property type="evidence" value="ECO:0007669"/>
    <property type="project" value="TreeGrafter"/>
</dbReference>
<name>A1AT05_PELPD</name>
<sequence>MSNIYEALEQAQREKSGAEVPHVISIPEEVHPKEQMLREGERSRNATASSMDTEMFCLYQNIEYLLPDTPEKTILFMGFQGGEGVSTIVRDFAKMAAARLDKRVLIMDAAHHNPSQHLYFNLKGKAGWKDIMGTGESVDKACHQSGSCNLFLAPISPQHSKVPHVYDHPAATGFLKELKNKYDFILIDSAPAITSPDSIAISRFTHGVILVMEAERTRWQVVENVKDKIVRNGGNIIGVIFNKRKYYIPDSIYNRLF</sequence>
<dbReference type="EMBL" id="CP000482">
    <property type="protein sequence ID" value="ABL00476.1"/>
    <property type="molecule type" value="Genomic_DNA"/>
</dbReference>
<dbReference type="RefSeq" id="WP_011736711.1">
    <property type="nucleotide sequence ID" value="NC_008609.1"/>
</dbReference>